<keyword evidence="4" id="KW-1185">Reference proteome</keyword>
<reference evidence="2 3" key="1">
    <citation type="journal article" date="2016" name="Int. J. Syst. Evol. Microbiol.">
        <title>Proposal of Mucilaginibacter phyllosphaerae sp. nov. isolated from the phyllosphere of Galium album.</title>
        <authorList>
            <person name="Aydogan E.L."/>
            <person name="Busse H.J."/>
            <person name="Moser G."/>
            <person name="Muller C."/>
            <person name="Kampfer P."/>
            <person name="Glaeser S.P."/>
        </authorList>
    </citation>
    <scope>NUCLEOTIDE SEQUENCE [LARGE SCALE GENOMIC DNA]</scope>
    <source>
        <strain evidence="2 3">PP-F2FG21</strain>
    </source>
</reference>
<evidence type="ECO:0000313" key="4">
    <source>
        <dbReference type="Proteomes" id="UP000583101"/>
    </source>
</evidence>
<protein>
    <submittedName>
        <fullName evidence="2">Uncharacterized protein</fullName>
    </submittedName>
</protein>
<dbReference type="RefSeq" id="WP_134335921.1">
    <property type="nucleotide sequence ID" value="NZ_BMCZ01000004.1"/>
</dbReference>
<gene>
    <name evidence="2" type="ORF">E2R65_07835</name>
    <name evidence="1" type="ORF">GGR35_001058</name>
</gene>
<evidence type="ECO:0000313" key="2">
    <source>
        <dbReference type="EMBL" id="TEW67887.1"/>
    </source>
</evidence>
<reference evidence="2" key="2">
    <citation type="submission" date="2019-03" db="EMBL/GenBank/DDBJ databases">
        <authorList>
            <person name="Yan Y.-Q."/>
            <person name="Du Z.-J."/>
        </authorList>
    </citation>
    <scope>NUCLEOTIDE SEQUENCE</scope>
    <source>
        <strain evidence="2">PP-F2FG21</strain>
    </source>
</reference>
<reference evidence="1 4" key="3">
    <citation type="submission" date="2020-08" db="EMBL/GenBank/DDBJ databases">
        <title>Genomic Encyclopedia of Type Strains, Phase IV (KMG-IV): sequencing the most valuable type-strain genomes for metagenomic binning, comparative biology and taxonomic classification.</title>
        <authorList>
            <person name="Goeker M."/>
        </authorList>
    </citation>
    <scope>NUCLEOTIDE SEQUENCE [LARGE SCALE GENOMIC DNA]</scope>
    <source>
        <strain evidence="1 4">DSM 100995</strain>
    </source>
</reference>
<accession>A0A4Y8AGM0</accession>
<dbReference type="OrthoDB" id="797757at2"/>
<dbReference type="EMBL" id="JACIEG010000002">
    <property type="protein sequence ID" value="MBB3968466.1"/>
    <property type="molecule type" value="Genomic_DNA"/>
</dbReference>
<name>A0A4Y8AGM0_9SPHI</name>
<proteinExistence type="predicted"/>
<evidence type="ECO:0000313" key="3">
    <source>
        <dbReference type="Proteomes" id="UP000297248"/>
    </source>
</evidence>
<dbReference type="Proteomes" id="UP000583101">
    <property type="component" value="Unassembled WGS sequence"/>
</dbReference>
<dbReference type="AlphaFoldDB" id="A0A4Y8AGM0"/>
<organism evidence="2 3">
    <name type="scientific">Mucilaginibacter phyllosphaerae</name>
    <dbReference type="NCBI Taxonomy" id="1812349"/>
    <lineage>
        <taxon>Bacteria</taxon>
        <taxon>Pseudomonadati</taxon>
        <taxon>Bacteroidota</taxon>
        <taxon>Sphingobacteriia</taxon>
        <taxon>Sphingobacteriales</taxon>
        <taxon>Sphingobacteriaceae</taxon>
        <taxon>Mucilaginibacter</taxon>
    </lineage>
</organism>
<sequence>MSTTNDPDGTIPVTTAKEWAANWRDYLKTANPDFITRSFVIPIVDFKNILLYNPDAEAVKAFIGLEFAGDALSAKLMLVPVNGGEEVLYKHLTDEKVGNPPSNVYDLTTACPPTCGPGTGESLDA</sequence>
<evidence type="ECO:0000313" key="1">
    <source>
        <dbReference type="EMBL" id="MBB3968466.1"/>
    </source>
</evidence>
<comment type="caution">
    <text evidence="2">The sequence shown here is derived from an EMBL/GenBank/DDBJ whole genome shotgun (WGS) entry which is preliminary data.</text>
</comment>
<dbReference type="Proteomes" id="UP000297248">
    <property type="component" value="Unassembled WGS sequence"/>
</dbReference>
<dbReference type="EMBL" id="SNQG01000002">
    <property type="protein sequence ID" value="TEW67887.1"/>
    <property type="molecule type" value="Genomic_DNA"/>
</dbReference>